<dbReference type="EMBL" id="PFGP01000135">
    <property type="protein sequence ID" value="PIW65901.1"/>
    <property type="molecule type" value="Genomic_DNA"/>
</dbReference>
<dbReference type="SMART" id="SM00481">
    <property type="entry name" value="POLIIIAc"/>
    <property type="match status" value="1"/>
</dbReference>
<dbReference type="SUPFAM" id="SSF89550">
    <property type="entry name" value="PHP domain-like"/>
    <property type="match status" value="1"/>
</dbReference>
<dbReference type="InterPro" id="IPR050243">
    <property type="entry name" value="PHP_phosphatase"/>
</dbReference>
<dbReference type="GO" id="GO:0005829">
    <property type="term" value="C:cytosol"/>
    <property type="evidence" value="ECO:0007669"/>
    <property type="project" value="TreeGrafter"/>
</dbReference>
<name>A0A2J0LDH2_9BACT</name>
<dbReference type="InterPro" id="IPR016195">
    <property type="entry name" value="Pol/histidinol_Pase-like"/>
</dbReference>
<dbReference type="Pfam" id="PF02811">
    <property type="entry name" value="PHP"/>
    <property type="match status" value="1"/>
</dbReference>
<proteinExistence type="predicted"/>
<sequence>MIDLHTHTLLSDGELLPSELGRRYKVLGYKAVALTDHIDASNMELILPKIVEIAAKLTKSAGIIVIPGVELTHIPKKDISGLVKKARSLGAKLVLAHGETLVEPVAKGTNKQALMCGIDILTHPGLITLQDAKLAAKKGIYLEITTRRGHAFSNGHVAKTAKLAGAKLVLNSDAHSPGDILKPAVAEKIAQGAGLTRKDVRDMRKNAQDILRKIL</sequence>
<evidence type="ECO:0000313" key="3">
    <source>
        <dbReference type="Proteomes" id="UP000231267"/>
    </source>
</evidence>
<dbReference type="CDD" id="cd07432">
    <property type="entry name" value="PHP_HisPPase"/>
    <property type="match status" value="1"/>
</dbReference>
<dbReference type="AlphaFoldDB" id="A0A2J0LDH2"/>
<protein>
    <submittedName>
        <fullName evidence="2">PHP domain-containing protein</fullName>
    </submittedName>
</protein>
<dbReference type="GO" id="GO:0008270">
    <property type="term" value="F:zinc ion binding"/>
    <property type="evidence" value="ECO:0007669"/>
    <property type="project" value="TreeGrafter"/>
</dbReference>
<reference evidence="2 3" key="1">
    <citation type="submission" date="2017-09" db="EMBL/GenBank/DDBJ databases">
        <title>Depth-based differentiation of microbial function through sediment-hosted aquifers and enrichment of novel symbionts in the deep terrestrial subsurface.</title>
        <authorList>
            <person name="Probst A.J."/>
            <person name="Ladd B."/>
            <person name="Jarett J.K."/>
            <person name="Geller-Mcgrath D.E."/>
            <person name="Sieber C.M."/>
            <person name="Emerson J.B."/>
            <person name="Anantharaman K."/>
            <person name="Thomas B.C."/>
            <person name="Malmstrom R."/>
            <person name="Stieglmeier M."/>
            <person name="Klingl A."/>
            <person name="Woyke T."/>
            <person name="Ryan C.M."/>
            <person name="Banfield J.F."/>
        </authorList>
    </citation>
    <scope>NUCLEOTIDE SEQUENCE [LARGE SCALE GENOMIC DNA]</scope>
    <source>
        <strain evidence="2">CG12_big_fil_rev_8_21_14_0_65_43_15</strain>
    </source>
</reference>
<evidence type="ECO:0000259" key="1">
    <source>
        <dbReference type="SMART" id="SM00481"/>
    </source>
</evidence>
<dbReference type="InterPro" id="IPR003141">
    <property type="entry name" value="Pol/His_phosphatase_N"/>
</dbReference>
<gene>
    <name evidence="2" type="ORF">COW11_06080</name>
</gene>
<comment type="caution">
    <text evidence="2">The sequence shown here is derived from an EMBL/GenBank/DDBJ whole genome shotgun (WGS) entry which is preliminary data.</text>
</comment>
<dbReference type="GO" id="GO:0042578">
    <property type="term" value="F:phosphoric ester hydrolase activity"/>
    <property type="evidence" value="ECO:0007669"/>
    <property type="project" value="TreeGrafter"/>
</dbReference>
<feature type="domain" description="Polymerase/histidinol phosphatase N-terminal" evidence="1">
    <location>
        <begin position="2"/>
        <end position="75"/>
    </location>
</feature>
<accession>A0A2J0LDH2</accession>
<evidence type="ECO:0000313" key="2">
    <source>
        <dbReference type="EMBL" id="PIW65901.1"/>
    </source>
</evidence>
<dbReference type="InterPro" id="IPR004013">
    <property type="entry name" value="PHP_dom"/>
</dbReference>
<dbReference type="Proteomes" id="UP000231267">
    <property type="component" value="Unassembled WGS sequence"/>
</dbReference>
<dbReference type="PANTHER" id="PTHR36928:SF1">
    <property type="entry name" value="PHOSPHATASE YCDX-RELATED"/>
    <property type="match status" value="1"/>
</dbReference>
<dbReference type="PANTHER" id="PTHR36928">
    <property type="entry name" value="PHOSPHATASE YCDX-RELATED"/>
    <property type="match status" value="1"/>
</dbReference>
<dbReference type="Gene3D" id="3.20.20.140">
    <property type="entry name" value="Metal-dependent hydrolases"/>
    <property type="match status" value="1"/>
</dbReference>
<dbReference type="NCBIfam" id="NF004981">
    <property type="entry name" value="PRK06361.1"/>
    <property type="match status" value="1"/>
</dbReference>
<organism evidence="2 3">
    <name type="scientific">Candidatus Taenaricola geysiri</name>
    <dbReference type="NCBI Taxonomy" id="1974752"/>
    <lineage>
        <taxon>Bacteria</taxon>
        <taxon>Pseudomonadati</taxon>
        <taxon>Candidatus Omnitrophota</taxon>
        <taxon>Candidatus Taenaricola</taxon>
    </lineage>
</organism>